<dbReference type="Pfam" id="PF03159">
    <property type="entry name" value="XRN_N"/>
    <property type="match status" value="1"/>
</dbReference>
<dbReference type="InterPro" id="IPR027073">
    <property type="entry name" value="5_3_exoribonuclease"/>
</dbReference>
<dbReference type="AlphaFoldDB" id="A0AAD3CY46"/>
<gene>
    <name evidence="3" type="ORF">CTEN210_10618</name>
</gene>
<reference evidence="3 4" key="1">
    <citation type="journal article" date="2021" name="Sci. Rep.">
        <title>The genome of the diatom Chaetoceros tenuissimus carries an ancient integrated fragment of an extant virus.</title>
        <authorList>
            <person name="Hongo Y."/>
            <person name="Kimura K."/>
            <person name="Takaki Y."/>
            <person name="Yoshida Y."/>
            <person name="Baba S."/>
            <person name="Kobayashi G."/>
            <person name="Nagasaki K."/>
            <person name="Hano T."/>
            <person name="Tomaru Y."/>
        </authorList>
    </citation>
    <scope>NUCLEOTIDE SEQUENCE [LARGE SCALE GENOMIC DNA]</scope>
    <source>
        <strain evidence="3 4">NIES-3715</strain>
    </source>
</reference>
<dbReference type="PANTHER" id="PTHR12341:SF41">
    <property type="entry name" value="5'-3' EXORIBONUCLEASE 2"/>
    <property type="match status" value="1"/>
</dbReference>
<organism evidence="3 4">
    <name type="scientific">Chaetoceros tenuissimus</name>
    <dbReference type="NCBI Taxonomy" id="426638"/>
    <lineage>
        <taxon>Eukaryota</taxon>
        <taxon>Sar</taxon>
        <taxon>Stramenopiles</taxon>
        <taxon>Ochrophyta</taxon>
        <taxon>Bacillariophyta</taxon>
        <taxon>Coscinodiscophyceae</taxon>
        <taxon>Chaetocerotophycidae</taxon>
        <taxon>Chaetocerotales</taxon>
        <taxon>Chaetocerotaceae</taxon>
        <taxon>Chaetoceros</taxon>
    </lineage>
</organism>
<proteinExistence type="predicted"/>
<dbReference type="PANTHER" id="PTHR12341">
    <property type="entry name" value="5'-&gt;3' EXORIBONUCLEASE"/>
    <property type="match status" value="1"/>
</dbReference>
<dbReference type="Proteomes" id="UP001054902">
    <property type="component" value="Unassembled WGS sequence"/>
</dbReference>
<dbReference type="Gene3D" id="3.40.50.12390">
    <property type="match status" value="2"/>
</dbReference>
<dbReference type="EMBL" id="BLLK01000047">
    <property type="protein sequence ID" value="GFH54142.1"/>
    <property type="molecule type" value="Genomic_DNA"/>
</dbReference>
<protein>
    <recommendedName>
        <fullName evidence="2">Xrn1 N-terminal domain-containing protein</fullName>
    </recommendedName>
</protein>
<sequence length="1119" mass="127688">MEGRRRIWILVSCFTIWQGIGRGVLGFTLPTSNNAILCPSTSRNPRSNDISRINPRIQTQLNGIRGFRSWFESQFPNAMKTIEHSQKYKQTEQFHHVLIDMNQLLHVTLRRSRSEGHALILLIQELDKAMEIASPTRSIVLAFDGPPAAAKLATQRRRRRGTVLRAERKKARMELLIERGLLPQTTSNDSVAKKRRRKDKAQKEEETLRITPGTLFMDRAHEAVLYWAWQRLEGKGKLSTCRIYISPSTVPGEGEVKLLDWLIQAGSDNRPIVRLNRKSKGKVSKSNNKKKKKQTLLGLEMDHNKKRIVRPGESVAIMGGDSDLVLEGLCVPPSITHNIFVILPSGGSTSYVVSLWETTLTLGKYLGKKFDPAEIMRVRTDLVLLLIMNGNDYLPKLRGSAGFNKLFHTYLSLLKKWIKTETDQKPYLVDPDTLEFNLPFCLAFFRTLAKMAPKQLATASDISPLSQSVTALSQLYSMVDAGFLPSPADFERIQIPGSNDGTEILRLTLGNGDRHSVTGKKFQYELRHKITSERPLKKAKQDLANIALEELLGADYSELNDLFPISSNGDSESDSEDSDFDFGGYSWEIRSPAESSVPEYLKGLLWNLSTYQDGVCSNYSFNYGRRMSPTADEVVSYFEDALNSKLKVDRELLLSDPFVNPLSSELSCLAALPSQVDYLIKQPYRQLSVDGTVEKIYGDCMDPETNVFDMALFDMKCKTVLRELDHSTAAKKEEVVSQRQSKLRQIRTGDSFWTVISKSRSPLVHPFKPPLPFTTRLSNLRYNPLIKATHILASDRPRWLRDDLQKSKIDTNSTDLLVDDKQSDMGKLLINALGDETKLENVGYKLVYQPGNIVEQTKNRKKSKSRETFEDFDNKSLRIVDREIMQYEIERMKKYKIDAPKLSRNSTDGFNALQCLQQFYDGDLISDLDWNIATPSKSKYASRYPDLYEEIKLSIVTVENKAISIRQDRNTKLFSRKVVKHSLASNVMVSLFEHHDKEWYSMSVKEMKSLMIPSHKSNSTVEDVNALQCLHQLKDARLVQVTWHFYDHDHIDTIEYVELTIENDAVNFSFSEERNVNQHSKMSLKHRLANKAMEKLVGGEDCDWRSMTLSELKEFITKL</sequence>
<evidence type="ECO:0000313" key="3">
    <source>
        <dbReference type="EMBL" id="GFH54142.1"/>
    </source>
</evidence>
<keyword evidence="4" id="KW-1185">Reference proteome</keyword>
<evidence type="ECO:0000259" key="2">
    <source>
        <dbReference type="Pfam" id="PF03159"/>
    </source>
</evidence>
<comment type="caution">
    <text evidence="3">The sequence shown here is derived from an EMBL/GenBank/DDBJ whole genome shotgun (WGS) entry which is preliminary data.</text>
</comment>
<accession>A0AAD3CY46</accession>
<evidence type="ECO:0000256" key="1">
    <source>
        <dbReference type="SAM" id="MobiDB-lite"/>
    </source>
</evidence>
<dbReference type="GO" id="GO:0000956">
    <property type="term" value="P:nuclear-transcribed mRNA catabolic process"/>
    <property type="evidence" value="ECO:0007669"/>
    <property type="project" value="TreeGrafter"/>
</dbReference>
<feature type="region of interest" description="Disordered" evidence="1">
    <location>
        <begin position="186"/>
        <end position="206"/>
    </location>
</feature>
<dbReference type="GO" id="GO:0005634">
    <property type="term" value="C:nucleus"/>
    <property type="evidence" value="ECO:0007669"/>
    <property type="project" value="TreeGrafter"/>
</dbReference>
<evidence type="ECO:0000313" key="4">
    <source>
        <dbReference type="Proteomes" id="UP001054902"/>
    </source>
</evidence>
<feature type="domain" description="Xrn1 N-terminal" evidence="2">
    <location>
        <begin position="63"/>
        <end position="265"/>
    </location>
</feature>
<dbReference type="GO" id="GO:0003723">
    <property type="term" value="F:RNA binding"/>
    <property type="evidence" value="ECO:0007669"/>
    <property type="project" value="TreeGrafter"/>
</dbReference>
<name>A0AAD3CY46_9STRA</name>
<dbReference type="GO" id="GO:0004534">
    <property type="term" value="F:5'-3' RNA exonuclease activity"/>
    <property type="evidence" value="ECO:0007669"/>
    <property type="project" value="TreeGrafter"/>
</dbReference>
<dbReference type="InterPro" id="IPR004859">
    <property type="entry name" value="Xrn1_N"/>
</dbReference>